<dbReference type="SUPFAM" id="SSF46894">
    <property type="entry name" value="C-terminal effector domain of the bipartite response regulators"/>
    <property type="match status" value="1"/>
</dbReference>
<dbReference type="OrthoDB" id="9809670at2"/>
<evidence type="ECO:0000313" key="5">
    <source>
        <dbReference type="Proteomes" id="UP000236893"/>
    </source>
</evidence>
<protein>
    <submittedName>
        <fullName evidence="4">Transcriptional regulator</fullName>
    </submittedName>
</protein>
<dbReference type="Gene3D" id="3.40.50.2300">
    <property type="match status" value="1"/>
</dbReference>
<dbReference type="AlphaFoldDB" id="A0A2S5A1E4"/>
<dbReference type="Pfam" id="PF07495">
    <property type="entry name" value="Y_Y_Y"/>
    <property type="match status" value="1"/>
</dbReference>
<evidence type="ECO:0000256" key="1">
    <source>
        <dbReference type="SAM" id="Phobius"/>
    </source>
</evidence>
<keyword evidence="2" id="KW-0732">Signal</keyword>
<evidence type="ECO:0000259" key="3">
    <source>
        <dbReference type="SMART" id="SM00421"/>
    </source>
</evidence>
<gene>
    <name evidence="4" type="ORF">C3K47_12085</name>
</gene>
<dbReference type="InterPro" id="IPR011123">
    <property type="entry name" value="Y_Y_Y"/>
</dbReference>
<comment type="caution">
    <text evidence="4">The sequence shown here is derived from an EMBL/GenBank/DDBJ whole genome shotgun (WGS) entry which is preliminary data.</text>
</comment>
<dbReference type="InterPro" id="IPR000792">
    <property type="entry name" value="Tscrpt_reg_LuxR_C"/>
</dbReference>
<dbReference type="InterPro" id="IPR016032">
    <property type="entry name" value="Sig_transdc_resp-reg_C-effctor"/>
</dbReference>
<name>A0A2S5A1E4_9SPHI</name>
<dbReference type="Proteomes" id="UP000236893">
    <property type="component" value="Unassembled WGS sequence"/>
</dbReference>
<feature type="transmembrane region" description="Helical" evidence="1">
    <location>
        <begin position="763"/>
        <end position="781"/>
    </location>
</feature>
<organism evidence="4 5">
    <name type="scientific">Solitalea longa</name>
    <dbReference type="NCBI Taxonomy" id="2079460"/>
    <lineage>
        <taxon>Bacteria</taxon>
        <taxon>Pseudomonadati</taxon>
        <taxon>Bacteroidota</taxon>
        <taxon>Sphingobacteriia</taxon>
        <taxon>Sphingobacteriales</taxon>
        <taxon>Sphingobacteriaceae</taxon>
        <taxon>Solitalea</taxon>
    </lineage>
</organism>
<dbReference type="InterPro" id="IPR013783">
    <property type="entry name" value="Ig-like_fold"/>
</dbReference>
<dbReference type="GO" id="GO:0006355">
    <property type="term" value="P:regulation of DNA-templated transcription"/>
    <property type="evidence" value="ECO:0007669"/>
    <property type="project" value="InterPro"/>
</dbReference>
<dbReference type="SMART" id="SM00421">
    <property type="entry name" value="HTH_LUXR"/>
    <property type="match status" value="1"/>
</dbReference>
<sequence length="965" mass="111496">MNKCLILCSIFFLLIFDARGQNQIASPQIVNYKNDDYKAGTQNWDVAQDERGILYFGNNEGLLTFNGHFWNLYRLPNLTVIRSVEIDSKSRIYIGGQDEIGYFFPGNNGSLQYHSLISLIPENERRFSDIWNICIVNDEVFFRSINKILHYKEGSIKVYKTETEWQFLGLVNNQLYAQSQQGGLMKYNNGIWRPFCEDEVLKNAAITSVANFGKDTLLVSTLKKGLFYLVNNKLISKKTELDKNFYSDRIYCCKRVNEQWFAIGTTSAGVIIIDKKGNLVQKYTFQDGLQNNNIRGLLIDKHKNLWLPSDDGIDFIELNSPIKSIHPDRSKQTTSYAINVFNDQLYIGTSNGLYQAKLEKGQRDFSLSKSVFTEVSNASGQVWNLDEINGHLLMGHEDGCFEITGPTAKQIYNTPGTWLFQPVSNVFPTRSIIAGTYKGLQNINFLNGAFADLGHIDGLYESLRFIAFDNSSNTVWASHPYRGVFRLQLSADLKSIDKKTIYTQKEGLPSNLGNYIYRVKNRIVVATTKGIYEFDDHKKRFIQSNLLNATLNNFTLRYLKEDPDGNVWFVTDKTVGVVDFQLSSGNKPSVFYFPELNDKIVKGFESIYPYNKENIFIGASKAVYHLNYKKYIDNISKPTVVLGKVKLSGQEDSTIFGGYFLNEGKSSLTQSSKDIYKLSHSYNSIHFEYSSTLFEQQKNTVFSYQLVGFDDDWSPWTDKMEKDYTNLPAGKYSFKVKARNNLGSDSLPVVYTFIVLPPWYQTWWMYCFYGLLISGILLYVYRWQQRKHQEEQQKLQYMHQLELDRNEKEIVRLEKEKLAADINYKNKELSIITMHMVERGKVLAKVKELLVKKPSADENATSFRQLLRLIREVENGEQDWNQFTMHFNNVNDDFFNKLKNTYPELTSTELKLCAYIKMNLSTKEIAQLMNITSKAIEVARYRLRKKLQLTPETNLYDFLVKTSKD</sequence>
<evidence type="ECO:0000256" key="2">
    <source>
        <dbReference type="SAM" id="SignalP"/>
    </source>
</evidence>
<dbReference type="Gene3D" id="2.60.40.10">
    <property type="entry name" value="Immunoglobulins"/>
    <property type="match status" value="1"/>
</dbReference>
<feature type="signal peptide" evidence="2">
    <location>
        <begin position="1"/>
        <end position="20"/>
    </location>
</feature>
<keyword evidence="1" id="KW-1133">Transmembrane helix</keyword>
<dbReference type="GO" id="GO:0003677">
    <property type="term" value="F:DNA binding"/>
    <property type="evidence" value="ECO:0007669"/>
    <property type="project" value="InterPro"/>
</dbReference>
<feature type="chain" id="PRO_5015536158" evidence="2">
    <location>
        <begin position="21"/>
        <end position="965"/>
    </location>
</feature>
<dbReference type="SUPFAM" id="SSF63829">
    <property type="entry name" value="Calcium-dependent phosphotriesterase"/>
    <property type="match status" value="1"/>
</dbReference>
<keyword evidence="5" id="KW-1185">Reference proteome</keyword>
<accession>A0A2S5A1E4</accession>
<evidence type="ECO:0000313" key="4">
    <source>
        <dbReference type="EMBL" id="POY35943.1"/>
    </source>
</evidence>
<dbReference type="Gene3D" id="2.130.10.10">
    <property type="entry name" value="YVTN repeat-like/Quinoprotein amine dehydrogenase"/>
    <property type="match status" value="3"/>
</dbReference>
<dbReference type="EMBL" id="PQVF01000008">
    <property type="protein sequence ID" value="POY35943.1"/>
    <property type="molecule type" value="Genomic_DNA"/>
</dbReference>
<keyword evidence="1" id="KW-0472">Membrane</keyword>
<proteinExistence type="predicted"/>
<reference evidence="4 5" key="1">
    <citation type="submission" date="2018-01" db="EMBL/GenBank/DDBJ databases">
        <authorList>
            <person name="Gaut B.S."/>
            <person name="Morton B.R."/>
            <person name="Clegg M.T."/>
            <person name="Duvall M.R."/>
        </authorList>
    </citation>
    <scope>NUCLEOTIDE SEQUENCE [LARGE SCALE GENOMIC DNA]</scope>
    <source>
        <strain evidence="4 5">HR-AV</strain>
    </source>
</reference>
<dbReference type="InterPro" id="IPR015943">
    <property type="entry name" value="WD40/YVTN_repeat-like_dom_sf"/>
</dbReference>
<feature type="domain" description="HTH luxR-type" evidence="3">
    <location>
        <begin position="902"/>
        <end position="959"/>
    </location>
</feature>
<keyword evidence="1" id="KW-0812">Transmembrane</keyword>